<name>A0A916ZV44_9FLAO</name>
<feature type="compositionally biased region" description="Low complexity" evidence="1">
    <location>
        <begin position="1"/>
        <end position="13"/>
    </location>
</feature>
<protein>
    <submittedName>
        <fullName evidence="2">Uncharacterized protein</fullName>
    </submittedName>
</protein>
<evidence type="ECO:0000313" key="3">
    <source>
        <dbReference type="Proteomes" id="UP000599688"/>
    </source>
</evidence>
<proteinExistence type="predicted"/>
<evidence type="ECO:0000313" key="2">
    <source>
        <dbReference type="EMBL" id="GGE15326.1"/>
    </source>
</evidence>
<accession>A0A916ZV44</accession>
<feature type="compositionally biased region" description="Polar residues" evidence="1">
    <location>
        <begin position="14"/>
        <end position="26"/>
    </location>
</feature>
<sequence length="178" mass="20972">MSNKNNKSYKTSSEQNQGQNDVSQNRIEMELSEISDSEKLKNKRNKLLKLFFHTYSDTSKYSLIEFGLPYLVSLEMSPILSKLRKRCKTENIKLLGYVWVYDVDEENFGSHFHLVIAVEKINEGEFPKCLRTSFKNKNVLGDFIRNNQAFKNYLIDKEIFERGYKKKVFGKSIKFKEL</sequence>
<gene>
    <name evidence="2" type="ORF">GCM10010831_15840</name>
</gene>
<reference evidence="2 3" key="1">
    <citation type="journal article" date="2014" name="Int. J. Syst. Evol. Microbiol.">
        <title>Complete genome sequence of Corynebacterium casei LMG S-19264T (=DSM 44701T), isolated from a smear-ripened cheese.</title>
        <authorList>
            <consortium name="US DOE Joint Genome Institute (JGI-PGF)"/>
            <person name="Walter F."/>
            <person name="Albersmeier A."/>
            <person name="Kalinowski J."/>
            <person name="Ruckert C."/>
        </authorList>
    </citation>
    <scope>NUCLEOTIDE SEQUENCE [LARGE SCALE GENOMIC DNA]</scope>
    <source>
        <strain evidence="2 3">CGMCC 1.12925</strain>
    </source>
</reference>
<evidence type="ECO:0000256" key="1">
    <source>
        <dbReference type="SAM" id="MobiDB-lite"/>
    </source>
</evidence>
<dbReference type="RefSeq" id="WP_188406287.1">
    <property type="nucleotide sequence ID" value="NZ_BMGL01000008.1"/>
</dbReference>
<dbReference type="Proteomes" id="UP000599688">
    <property type="component" value="Unassembled WGS sequence"/>
</dbReference>
<dbReference type="EMBL" id="BMGL01000008">
    <property type="protein sequence ID" value="GGE15326.1"/>
    <property type="molecule type" value="Genomic_DNA"/>
</dbReference>
<feature type="region of interest" description="Disordered" evidence="1">
    <location>
        <begin position="1"/>
        <end position="26"/>
    </location>
</feature>
<comment type="caution">
    <text evidence="2">The sequence shown here is derived from an EMBL/GenBank/DDBJ whole genome shotgun (WGS) entry which is preliminary data.</text>
</comment>
<keyword evidence="3" id="KW-1185">Reference proteome</keyword>
<dbReference type="AlphaFoldDB" id="A0A916ZV44"/>
<organism evidence="2 3">
    <name type="scientific">Psychroflexus salis</name>
    <dbReference type="NCBI Taxonomy" id="1526574"/>
    <lineage>
        <taxon>Bacteria</taxon>
        <taxon>Pseudomonadati</taxon>
        <taxon>Bacteroidota</taxon>
        <taxon>Flavobacteriia</taxon>
        <taxon>Flavobacteriales</taxon>
        <taxon>Flavobacteriaceae</taxon>
        <taxon>Psychroflexus</taxon>
    </lineage>
</organism>